<sequence>MTWNVVQKLVEGVGVHSSLIGKFWINSFLLLRFLLVVSIAKNSFGDGKFVCNTLSPGCNNVCLNEFTPIVPVRYWFFQILGVSLMSIIFNIYTTHKLALITKAIKRKRDFEAKEEKTLNEKLKRLKSGDDAAKDDKPEKKAEEKKEDKKDPEVVATKLDGEQPSKLYVAYFFMVLLRMLVEIGFMVGQYFVYTFKFVVPELWRCQHWPCPNVVDCFIDRPKEKTIMICIFYCTGCVMIILSVMELYTLAGNLPKAWKNRKYDVTKEVFGEEGGPMFDGAAGGVHYWAGVDGVYEMSPQGYPDVAGIPTLVSRRNMPPNRNRMRKKYRY</sequence>
<protein>
    <submittedName>
        <fullName evidence="10">Gap junction beta-6 protein</fullName>
    </submittedName>
</protein>
<dbReference type="InterPro" id="IPR000500">
    <property type="entry name" value="Connexin"/>
</dbReference>
<proteinExistence type="evidence at transcript level"/>
<feature type="domain" description="Connexin N-terminal" evidence="8">
    <location>
        <begin position="42"/>
        <end position="73"/>
    </location>
</feature>
<dbReference type="PANTHER" id="PTHR11984:SF53">
    <property type="entry name" value="GAP JUNCTION PROTEIN"/>
    <property type="match status" value="1"/>
</dbReference>
<dbReference type="SMART" id="SM01089">
    <property type="entry name" value="Connexin_CCC"/>
    <property type="match status" value="1"/>
</dbReference>
<evidence type="ECO:0000256" key="2">
    <source>
        <dbReference type="ARBA" id="ARBA00022475"/>
    </source>
</evidence>
<accession>A0A6F9DE83</accession>
<feature type="transmembrane region" description="Helical" evidence="7">
    <location>
        <begin position="74"/>
        <end position="92"/>
    </location>
</feature>
<feature type="transmembrane region" description="Helical" evidence="7">
    <location>
        <begin position="23"/>
        <end position="40"/>
    </location>
</feature>
<evidence type="ECO:0000256" key="1">
    <source>
        <dbReference type="ARBA" id="ARBA00004651"/>
    </source>
</evidence>
<evidence type="ECO:0000256" key="4">
    <source>
        <dbReference type="ARBA" id="ARBA00022989"/>
    </source>
</evidence>
<evidence type="ECO:0000259" key="8">
    <source>
        <dbReference type="SMART" id="SM00037"/>
    </source>
</evidence>
<keyword evidence="3 7" id="KW-0812">Transmembrane</keyword>
<evidence type="ECO:0000256" key="6">
    <source>
        <dbReference type="SAM" id="MobiDB-lite"/>
    </source>
</evidence>
<dbReference type="Pfam" id="PF00029">
    <property type="entry name" value="Connexin"/>
    <property type="match status" value="1"/>
</dbReference>
<dbReference type="GO" id="GO:0007267">
    <property type="term" value="P:cell-cell signaling"/>
    <property type="evidence" value="ECO:0007669"/>
    <property type="project" value="TreeGrafter"/>
</dbReference>
<dbReference type="Gene3D" id="1.20.1440.80">
    <property type="entry name" value="Gap junction channel protein cysteine-rich domain"/>
    <property type="match status" value="1"/>
</dbReference>
<evidence type="ECO:0000256" key="3">
    <source>
        <dbReference type="ARBA" id="ARBA00022692"/>
    </source>
</evidence>
<dbReference type="GO" id="GO:0005243">
    <property type="term" value="F:gap junction channel activity"/>
    <property type="evidence" value="ECO:0007669"/>
    <property type="project" value="TreeGrafter"/>
</dbReference>
<evidence type="ECO:0000313" key="10">
    <source>
        <dbReference type="EMBL" id="CAB3249136.1"/>
    </source>
</evidence>
<gene>
    <name evidence="10" type="primary">Gjb6</name>
</gene>
<organism evidence="10">
    <name type="scientific">Phallusia mammillata</name>
    <dbReference type="NCBI Taxonomy" id="59560"/>
    <lineage>
        <taxon>Eukaryota</taxon>
        <taxon>Metazoa</taxon>
        <taxon>Chordata</taxon>
        <taxon>Tunicata</taxon>
        <taxon>Ascidiacea</taxon>
        <taxon>Phlebobranchia</taxon>
        <taxon>Ascidiidae</taxon>
        <taxon>Phallusia</taxon>
    </lineage>
</organism>
<dbReference type="AlphaFoldDB" id="A0A6F9DE83"/>
<reference evidence="10" key="1">
    <citation type="submission" date="2020-04" db="EMBL/GenBank/DDBJ databases">
        <authorList>
            <person name="Neveu A P."/>
        </authorList>
    </citation>
    <scope>NUCLEOTIDE SEQUENCE</scope>
    <source>
        <tissue evidence="10">Whole embryo</tissue>
    </source>
</reference>
<dbReference type="PANTHER" id="PTHR11984">
    <property type="entry name" value="CONNEXIN"/>
    <property type="match status" value="1"/>
</dbReference>
<dbReference type="GO" id="GO:0005922">
    <property type="term" value="C:connexin complex"/>
    <property type="evidence" value="ECO:0007669"/>
    <property type="project" value="InterPro"/>
</dbReference>
<keyword evidence="2" id="KW-1003">Cell membrane</keyword>
<dbReference type="PRINTS" id="PR00206">
    <property type="entry name" value="CONNEXIN"/>
</dbReference>
<comment type="subcellular location">
    <subcellularLocation>
        <location evidence="1">Cell membrane</location>
        <topology evidence="1">Multi-pass membrane protein</topology>
    </subcellularLocation>
</comment>
<evidence type="ECO:0000256" key="5">
    <source>
        <dbReference type="ARBA" id="ARBA00023136"/>
    </source>
</evidence>
<feature type="transmembrane region" description="Helical" evidence="7">
    <location>
        <begin position="167"/>
        <end position="192"/>
    </location>
</feature>
<dbReference type="EMBL" id="LR785444">
    <property type="protein sequence ID" value="CAB3249136.1"/>
    <property type="molecule type" value="mRNA"/>
</dbReference>
<feature type="region of interest" description="Disordered" evidence="6">
    <location>
        <begin position="128"/>
        <end position="152"/>
    </location>
</feature>
<dbReference type="InterPro" id="IPR019570">
    <property type="entry name" value="Connexin_CCC"/>
</dbReference>
<name>A0A6F9DE83_9ASCI</name>
<dbReference type="InterPro" id="IPR038359">
    <property type="entry name" value="Connexin_N_sf"/>
</dbReference>
<dbReference type="InterPro" id="IPR013092">
    <property type="entry name" value="Connexin_N"/>
</dbReference>
<dbReference type="SMART" id="SM00037">
    <property type="entry name" value="CNX"/>
    <property type="match status" value="1"/>
</dbReference>
<evidence type="ECO:0000259" key="9">
    <source>
        <dbReference type="SMART" id="SM01089"/>
    </source>
</evidence>
<feature type="domain" description="Connexin cysteine-rich" evidence="9">
    <location>
        <begin position="180"/>
        <end position="248"/>
    </location>
</feature>
<keyword evidence="4 7" id="KW-1133">Transmembrane helix</keyword>
<feature type="transmembrane region" description="Helical" evidence="7">
    <location>
        <begin position="224"/>
        <end position="249"/>
    </location>
</feature>
<keyword evidence="5 7" id="KW-0472">Membrane</keyword>
<evidence type="ECO:0000256" key="7">
    <source>
        <dbReference type="SAM" id="Phobius"/>
    </source>
</evidence>